<evidence type="ECO:0000256" key="2">
    <source>
        <dbReference type="ARBA" id="ARBA00022448"/>
    </source>
</evidence>
<evidence type="ECO:0000256" key="5">
    <source>
        <dbReference type="ARBA" id="ARBA00022729"/>
    </source>
</evidence>
<dbReference type="Pfam" id="PF13379">
    <property type="entry name" value="NMT1_2"/>
    <property type="match status" value="1"/>
</dbReference>
<keyword evidence="5" id="KW-0732">Signal</keyword>
<gene>
    <name evidence="7" type="ORF">GPY61_17355</name>
</gene>
<evidence type="ECO:0000256" key="3">
    <source>
        <dbReference type="ARBA" id="ARBA00022475"/>
    </source>
</evidence>
<evidence type="ECO:0000256" key="6">
    <source>
        <dbReference type="ARBA" id="ARBA00023136"/>
    </source>
</evidence>
<sequence length="391" mass="42460">MAHAFIAGSDRPEKTVIRAGFMPLTDCASLVMASVLGLDDKYGIKLELARQHSWSGMRDRLLQGEIDAAHVLYGLLYGVENGIGSPPTRMAVLMNLSRNGQAITLSRALARQGVTDLGTLAAAMREGTRRYTFAHTFPTGNHALFLYYWLAAGGIDPVRDAQVVTVPPSQMAVNLAAGHMDGFCAGEPWSARAQLDGSGFTVATSQDIWRDHPGKALGATAAFVDANPHACRSLIAAVLEAGRWLDESPAHRDVAAEVLSSPAYVNADRRAIAARLHGDYDNGLGKRWIDPDPVRFHDEGEANFPYLSDAMWFMTQHRRWGLLRDDVDYSAVAARVNRVGLYREAAVLAGVPASSSLMRRSVLMDGKVWDGLEPDVYISSFPIRRTALAGA</sequence>
<dbReference type="GO" id="GO:0012505">
    <property type="term" value="C:endomembrane system"/>
    <property type="evidence" value="ECO:0007669"/>
    <property type="project" value="UniProtKB-SubCell"/>
</dbReference>
<dbReference type="PANTHER" id="PTHR30024:SF7">
    <property type="entry name" value="NITRATE_NITRITE BINDING PROTEIN NRTA"/>
    <property type="match status" value="1"/>
</dbReference>
<evidence type="ECO:0000313" key="8">
    <source>
        <dbReference type="Proteomes" id="UP000443353"/>
    </source>
</evidence>
<dbReference type="InterPro" id="IPR044527">
    <property type="entry name" value="NrtA/CpmA_ABC-bd_dom"/>
</dbReference>
<evidence type="ECO:0000313" key="7">
    <source>
        <dbReference type="EMBL" id="MVW61699.1"/>
    </source>
</evidence>
<dbReference type="RefSeq" id="WP_160409593.1">
    <property type="nucleotide sequence ID" value="NZ_WSES01000005.1"/>
</dbReference>
<comment type="subcellular location">
    <subcellularLocation>
        <location evidence="1">Endomembrane system</location>
    </subcellularLocation>
</comment>
<evidence type="ECO:0000256" key="4">
    <source>
        <dbReference type="ARBA" id="ARBA00022519"/>
    </source>
</evidence>
<dbReference type="PANTHER" id="PTHR30024">
    <property type="entry name" value="ALIPHATIC SULFONATES-BINDING PROTEIN-RELATED"/>
    <property type="match status" value="1"/>
</dbReference>
<dbReference type="SUPFAM" id="SSF53850">
    <property type="entry name" value="Periplasmic binding protein-like II"/>
    <property type="match status" value="1"/>
</dbReference>
<keyword evidence="4" id="KW-0997">Cell inner membrane</keyword>
<organism evidence="7 8">
    <name type="scientific">Massilia cellulosiltytica</name>
    <dbReference type="NCBI Taxonomy" id="2683234"/>
    <lineage>
        <taxon>Bacteria</taxon>
        <taxon>Pseudomonadati</taxon>
        <taxon>Pseudomonadota</taxon>
        <taxon>Betaproteobacteria</taxon>
        <taxon>Burkholderiales</taxon>
        <taxon>Oxalobacteraceae</taxon>
        <taxon>Telluria group</taxon>
        <taxon>Massilia</taxon>
    </lineage>
</organism>
<comment type="caution">
    <text evidence="7">The sequence shown here is derived from an EMBL/GenBank/DDBJ whole genome shotgun (WGS) entry which is preliminary data.</text>
</comment>
<dbReference type="Gene3D" id="3.40.190.10">
    <property type="entry name" value="Periplasmic binding protein-like II"/>
    <property type="match status" value="2"/>
</dbReference>
<protein>
    <submittedName>
        <fullName evidence="7">Nitrate ABC transporter substrate-binding protein</fullName>
    </submittedName>
</protein>
<evidence type="ECO:0000256" key="1">
    <source>
        <dbReference type="ARBA" id="ARBA00004308"/>
    </source>
</evidence>
<dbReference type="CDD" id="cd13553">
    <property type="entry name" value="PBP2_NrtA_CpmA_like"/>
    <property type="match status" value="1"/>
</dbReference>
<dbReference type="Proteomes" id="UP000443353">
    <property type="component" value="Unassembled WGS sequence"/>
</dbReference>
<proteinExistence type="predicted"/>
<keyword evidence="8" id="KW-1185">Reference proteome</keyword>
<dbReference type="EMBL" id="WSES01000005">
    <property type="protein sequence ID" value="MVW61699.1"/>
    <property type="molecule type" value="Genomic_DNA"/>
</dbReference>
<accession>A0A7X3K891</accession>
<reference evidence="7 8" key="1">
    <citation type="submission" date="2019-12" db="EMBL/GenBank/DDBJ databases">
        <authorList>
            <person name="Li C."/>
            <person name="Zhao J."/>
        </authorList>
    </citation>
    <scope>NUCLEOTIDE SEQUENCE [LARGE SCALE GENOMIC DNA]</scope>
    <source>
        <strain evidence="7 8">NEAU-DD11</strain>
    </source>
</reference>
<name>A0A7X3K891_9BURK</name>
<keyword evidence="3" id="KW-1003">Cell membrane</keyword>
<keyword evidence="6" id="KW-0472">Membrane</keyword>
<keyword evidence="2" id="KW-0813">Transport</keyword>
<dbReference type="AlphaFoldDB" id="A0A7X3K891"/>